<organism evidence="1 2">
    <name type="scientific">Spirodela intermedia</name>
    <name type="common">Intermediate duckweed</name>
    <dbReference type="NCBI Taxonomy" id="51605"/>
    <lineage>
        <taxon>Eukaryota</taxon>
        <taxon>Viridiplantae</taxon>
        <taxon>Streptophyta</taxon>
        <taxon>Embryophyta</taxon>
        <taxon>Tracheophyta</taxon>
        <taxon>Spermatophyta</taxon>
        <taxon>Magnoliopsida</taxon>
        <taxon>Liliopsida</taxon>
        <taxon>Araceae</taxon>
        <taxon>Lemnoideae</taxon>
        <taxon>Spirodela</taxon>
    </lineage>
</organism>
<dbReference type="EMBL" id="LR746270">
    <property type="protein sequence ID" value="CAA7399321.1"/>
    <property type="molecule type" value="Genomic_DNA"/>
</dbReference>
<keyword evidence="2" id="KW-1185">Reference proteome</keyword>
<evidence type="ECO:0000313" key="2">
    <source>
        <dbReference type="Proteomes" id="UP000663760"/>
    </source>
</evidence>
<gene>
    <name evidence="1" type="ORF">SI8410_07009991</name>
</gene>
<evidence type="ECO:0000313" key="1">
    <source>
        <dbReference type="EMBL" id="CAA7399321.1"/>
    </source>
</evidence>
<reference evidence="1" key="1">
    <citation type="submission" date="2020-02" db="EMBL/GenBank/DDBJ databases">
        <authorList>
            <person name="Scholz U."/>
            <person name="Mascher M."/>
            <person name="Fiebig A."/>
        </authorList>
    </citation>
    <scope>NUCLEOTIDE SEQUENCE</scope>
</reference>
<sequence>MCYCTLSLLTETNGTGGSRGNYRPVIDATGDKDVEDIYVRVVKPSKGVRELTAFELIV</sequence>
<accession>A0A7I8KNX9</accession>
<protein>
    <submittedName>
        <fullName evidence="1">Uncharacterized protein</fullName>
    </submittedName>
</protein>
<dbReference type="Proteomes" id="UP000663760">
    <property type="component" value="Chromosome 7"/>
</dbReference>
<dbReference type="AlphaFoldDB" id="A0A7I8KNX9"/>
<proteinExistence type="predicted"/>
<name>A0A7I8KNX9_SPIIN</name>